<comment type="caution">
    <text evidence="2">The sequence shown here is derived from an EMBL/GenBank/DDBJ whole genome shotgun (WGS) entry which is preliminary data.</text>
</comment>
<feature type="compositionally biased region" description="Basic and acidic residues" evidence="1">
    <location>
        <begin position="278"/>
        <end position="309"/>
    </location>
</feature>
<evidence type="ECO:0000313" key="2">
    <source>
        <dbReference type="EMBL" id="KAF9579062.1"/>
    </source>
</evidence>
<name>A0A9P6FPL2_9FUNG</name>
<dbReference type="EMBL" id="JAABOA010003083">
    <property type="protein sequence ID" value="KAF9579062.1"/>
    <property type="molecule type" value="Genomic_DNA"/>
</dbReference>
<feature type="compositionally biased region" description="Acidic residues" evidence="1">
    <location>
        <begin position="317"/>
        <end position="332"/>
    </location>
</feature>
<dbReference type="AlphaFoldDB" id="A0A9P6FPL2"/>
<evidence type="ECO:0000256" key="1">
    <source>
        <dbReference type="SAM" id="MobiDB-lite"/>
    </source>
</evidence>
<feature type="region of interest" description="Disordered" evidence="1">
    <location>
        <begin position="65"/>
        <end position="90"/>
    </location>
</feature>
<protein>
    <submittedName>
        <fullName evidence="2">Uncharacterized protein</fullName>
    </submittedName>
</protein>
<dbReference type="Proteomes" id="UP000780801">
    <property type="component" value="Unassembled WGS sequence"/>
</dbReference>
<keyword evidence="3" id="KW-1185">Reference proteome</keyword>
<gene>
    <name evidence="2" type="ORF">BGW38_004843</name>
</gene>
<feature type="region of interest" description="Disordered" evidence="1">
    <location>
        <begin position="266"/>
        <end position="387"/>
    </location>
</feature>
<proteinExistence type="predicted"/>
<evidence type="ECO:0000313" key="3">
    <source>
        <dbReference type="Proteomes" id="UP000780801"/>
    </source>
</evidence>
<dbReference type="OrthoDB" id="2425693at2759"/>
<reference evidence="2" key="1">
    <citation type="journal article" date="2020" name="Fungal Divers.">
        <title>Resolving the Mortierellaceae phylogeny through synthesis of multi-gene phylogenetics and phylogenomics.</title>
        <authorList>
            <person name="Vandepol N."/>
            <person name="Liber J."/>
            <person name="Desiro A."/>
            <person name="Na H."/>
            <person name="Kennedy M."/>
            <person name="Barry K."/>
            <person name="Grigoriev I.V."/>
            <person name="Miller A.N."/>
            <person name="O'Donnell K."/>
            <person name="Stajich J.E."/>
            <person name="Bonito G."/>
        </authorList>
    </citation>
    <scope>NUCLEOTIDE SEQUENCE</scope>
    <source>
        <strain evidence="2">KOD1015</strain>
    </source>
</reference>
<accession>A0A9P6FPL2</accession>
<feature type="compositionally biased region" description="Basic and acidic residues" evidence="1">
    <location>
        <begin position="65"/>
        <end position="76"/>
    </location>
</feature>
<organism evidence="2 3">
    <name type="scientific">Lunasporangiospora selenospora</name>
    <dbReference type="NCBI Taxonomy" id="979761"/>
    <lineage>
        <taxon>Eukaryota</taxon>
        <taxon>Fungi</taxon>
        <taxon>Fungi incertae sedis</taxon>
        <taxon>Mucoromycota</taxon>
        <taxon>Mortierellomycotina</taxon>
        <taxon>Mortierellomycetes</taxon>
        <taxon>Mortierellales</taxon>
        <taxon>Mortierellaceae</taxon>
        <taxon>Lunasporangiospora</taxon>
    </lineage>
</organism>
<feature type="compositionally biased region" description="Basic and acidic residues" evidence="1">
    <location>
        <begin position="345"/>
        <end position="374"/>
    </location>
</feature>
<sequence length="530" mass="59754">MSNPATWRCPKPRVTLVALAVALTLICLTSSLPVHPLLDLDHTNSPSQTTPLSLAHEALYRRAEPAAPADKNKPEKPIATPPNLKGVSNLGPEKFEILGPEPNEVWFSGSSESVNWDDSEMPEGATLDLTLIPEDPETNPEALIVTRRPFIRYLAMTERYTDIPVPYDVFTKEQVMLEQEGDGQLIPEDEDPDLVERDIEDGDNQPVTPTQTPVIQARARLIMTAYDGKTNKILARRSVFPIFIKRNFENDKRDPPTENQLEIALGNQPLPTSGLNHDLPEGDLEKKDSPMTHMGDHTPVEPSDEKDTQEGGNGDNADNEDNEDDEDDEDDDVFKTPESEDDQEEHEHDDHEHHDTEVMEHDKHDDAAEGEHHHGLGKPGHVIDPNHFQNEADTKIWAEHADEPGYNPPIPVHEAGQIRVTHWNEYKRRFFVGAPYVVAWEFPESGQGLTGTVNVHVEDVNSAKRYDTVASELHSSIQFLYLHPTQVMTSMDPTKRIYLRARIEMDLFKNGEIERYTGFSKTFWVVRGAL</sequence>